<organism evidence="4 5">
    <name type="scientific">Candidatus Accumulibacter appositus</name>
    <dbReference type="NCBI Taxonomy" id="1454003"/>
    <lineage>
        <taxon>Bacteria</taxon>
        <taxon>Pseudomonadati</taxon>
        <taxon>Pseudomonadota</taxon>
        <taxon>Betaproteobacteria</taxon>
        <taxon>Candidatus Accumulibacter</taxon>
    </lineage>
</organism>
<dbReference type="InterPro" id="IPR000873">
    <property type="entry name" value="AMP-dep_synth/lig_dom"/>
</dbReference>
<evidence type="ECO:0000259" key="3">
    <source>
        <dbReference type="Pfam" id="PF00501"/>
    </source>
</evidence>
<accession>A0A011PW59</accession>
<reference evidence="4 5" key="1">
    <citation type="submission" date="2014-02" db="EMBL/GenBank/DDBJ databases">
        <title>Expanding our view of genomic diversity in Candidatus Accumulibacter clades.</title>
        <authorList>
            <person name="Skennerton C.T."/>
            <person name="Barr J.J."/>
            <person name="Slater F.R."/>
            <person name="Bond P.L."/>
            <person name="Tyson G.W."/>
        </authorList>
    </citation>
    <scope>NUCLEOTIDE SEQUENCE [LARGE SCALE GENOMIC DNA]</scope>
    <source>
        <strain evidence="5">BA-92</strain>
    </source>
</reference>
<dbReference type="InterPro" id="IPR020845">
    <property type="entry name" value="AMP-binding_CS"/>
</dbReference>
<name>A0A011PW59_9PROT</name>
<dbReference type="InterPro" id="IPR042099">
    <property type="entry name" value="ANL_N_sf"/>
</dbReference>
<dbReference type="GO" id="GO:0004467">
    <property type="term" value="F:long-chain fatty acid-CoA ligase activity"/>
    <property type="evidence" value="ECO:0007669"/>
    <property type="project" value="UniProtKB-EC"/>
</dbReference>
<evidence type="ECO:0000256" key="1">
    <source>
        <dbReference type="ARBA" id="ARBA00006432"/>
    </source>
</evidence>
<dbReference type="AlphaFoldDB" id="A0A011PW59"/>
<dbReference type="Gene3D" id="3.40.50.12780">
    <property type="entry name" value="N-terminal domain of ligase-like"/>
    <property type="match status" value="1"/>
</dbReference>
<protein>
    <submittedName>
        <fullName evidence="4">Long-chain-fatty-acid--CoA ligase FadD13</fullName>
        <ecNumber evidence="4">6.2.1.3</ecNumber>
    </submittedName>
</protein>
<evidence type="ECO:0000313" key="5">
    <source>
        <dbReference type="Proteomes" id="UP000021816"/>
    </source>
</evidence>
<comment type="similarity">
    <text evidence="1">Belongs to the ATP-dependent AMP-binding enzyme family.</text>
</comment>
<dbReference type="GO" id="GO:0031956">
    <property type="term" value="F:medium-chain fatty acid-CoA ligase activity"/>
    <property type="evidence" value="ECO:0007669"/>
    <property type="project" value="TreeGrafter"/>
</dbReference>
<comment type="caution">
    <text evidence="4">The sequence shown here is derived from an EMBL/GenBank/DDBJ whole genome shotgun (WGS) entry which is preliminary data.</text>
</comment>
<evidence type="ECO:0000313" key="4">
    <source>
        <dbReference type="EMBL" id="EXI81287.1"/>
    </source>
</evidence>
<evidence type="ECO:0000256" key="2">
    <source>
        <dbReference type="SAM" id="MobiDB-lite"/>
    </source>
</evidence>
<feature type="domain" description="AMP-dependent synthetase/ligase" evidence="3">
    <location>
        <begin position="23"/>
        <end position="253"/>
    </location>
</feature>
<dbReference type="PROSITE" id="PS00455">
    <property type="entry name" value="AMP_BINDING"/>
    <property type="match status" value="1"/>
</dbReference>
<sequence>MLLDLKVGNLTEPVSGRNWDSAEIGHQVARRIARFKRHRLAPGDRVFLPFGNRLEFFVELLAIWRLGACAVPIDARLTPFEIDTLVTAALPRLAVVDDATDAAVVEALVAANVGVVDTVDTGDEEALAGLSRLDDDALILFTSGSTGAPKGVVHTHRSLRARWVSLREQLGVAAFERTLCLLPTHFGHGLICNCLFPWLSGQHLFITPPFKPEIIMRLGALLDEHRITFMSSVPSIWRLALKLARPPSGGSARRAAAACSACIAARRRCRRTSGKRFAVGPARARSVTPTASPRRAAGWPA</sequence>
<keyword evidence="4" id="KW-0436">Ligase</keyword>
<proteinExistence type="inferred from homology"/>
<dbReference type="SUPFAM" id="SSF56801">
    <property type="entry name" value="Acetyl-CoA synthetase-like"/>
    <property type="match status" value="1"/>
</dbReference>
<dbReference type="Pfam" id="PF00501">
    <property type="entry name" value="AMP-binding"/>
    <property type="match status" value="1"/>
</dbReference>
<dbReference type="PATRIC" id="fig|1454003.3.peg.1341"/>
<dbReference type="EMBL" id="JEMX01000025">
    <property type="protein sequence ID" value="EXI81287.1"/>
    <property type="molecule type" value="Genomic_DNA"/>
</dbReference>
<dbReference type="EC" id="6.2.1.3" evidence="4"/>
<dbReference type="PANTHER" id="PTHR43201">
    <property type="entry name" value="ACYL-COA SYNTHETASE"/>
    <property type="match status" value="1"/>
</dbReference>
<feature type="region of interest" description="Disordered" evidence="2">
    <location>
        <begin position="280"/>
        <end position="301"/>
    </location>
</feature>
<dbReference type="PANTHER" id="PTHR43201:SF8">
    <property type="entry name" value="ACYL-COA SYNTHETASE FAMILY MEMBER 3"/>
    <property type="match status" value="1"/>
</dbReference>
<dbReference type="Proteomes" id="UP000021816">
    <property type="component" value="Unassembled WGS sequence"/>
</dbReference>
<dbReference type="STRING" id="1454003.AW10_01301"/>
<gene>
    <name evidence="4" type="ORF">AW10_01301</name>
</gene>